<name>A0A243BBL4_BACTU</name>
<organism evidence="1 2">
    <name type="scientific">Bacillus thuringiensis serovar pingluonsis</name>
    <dbReference type="NCBI Taxonomy" id="180881"/>
    <lineage>
        <taxon>Bacteria</taxon>
        <taxon>Bacillati</taxon>
        <taxon>Bacillota</taxon>
        <taxon>Bacilli</taxon>
        <taxon>Bacillales</taxon>
        <taxon>Bacillaceae</taxon>
        <taxon>Bacillus</taxon>
        <taxon>Bacillus cereus group</taxon>
    </lineage>
</organism>
<reference evidence="1 2" key="1">
    <citation type="submission" date="2016-10" db="EMBL/GenBank/DDBJ databases">
        <title>Comparative genomics of Bacillus thuringiensis reveals a path to pathogens against multiple invertebrate hosts.</title>
        <authorList>
            <person name="Zheng J."/>
            <person name="Gao Q."/>
            <person name="Liu H."/>
            <person name="Peng D."/>
            <person name="Ruan L."/>
            <person name="Sun M."/>
        </authorList>
    </citation>
    <scope>NUCLEOTIDE SEQUENCE [LARGE SCALE GENOMIC DNA]</scope>
    <source>
        <strain evidence="1">BGSC 4BX1</strain>
    </source>
</reference>
<proteinExistence type="predicted"/>
<protein>
    <submittedName>
        <fullName evidence="1">Uncharacterized protein</fullName>
    </submittedName>
</protein>
<sequence length="72" mass="8576">MSFSTVQHRFKTSYIKKSLNPTIPVDPLASLDIFGQQRFSIQEPHLTKTILLLFKYKVPFIVCQYFLTFYNW</sequence>
<accession>A0A243BBL4</accession>
<evidence type="ECO:0000313" key="2">
    <source>
        <dbReference type="Proteomes" id="UP000195089"/>
    </source>
</evidence>
<gene>
    <name evidence="1" type="ORF">BK742_17070</name>
</gene>
<comment type="caution">
    <text evidence="1">The sequence shown here is derived from an EMBL/GenBank/DDBJ whole genome shotgun (WGS) entry which is preliminary data.</text>
</comment>
<dbReference type="EMBL" id="NFDL01000063">
    <property type="protein sequence ID" value="OTY42305.1"/>
    <property type="molecule type" value="Genomic_DNA"/>
</dbReference>
<dbReference type="AlphaFoldDB" id="A0A243BBL4"/>
<evidence type="ECO:0000313" key="1">
    <source>
        <dbReference type="EMBL" id="OTY42305.1"/>
    </source>
</evidence>
<dbReference type="Proteomes" id="UP000195089">
    <property type="component" value="Unassembled WGS sequence"/>
</dbReference>